<proteinExistence type="predicted"/>
<dbReference type="PANTHER" id="PTHR43211:SF1">
    <property type="entry name" value="BLL6422 PROTEIN"/>
    <property type="match status" value="1"/>
</dbReference>
<accession>A0ABZ0WLX0</accession>
<keyword evidence="4" id="KW-1185">Reference proteome</keyword>
<sequence>MKFSSLADGLDGRLLLVSRDLRHAVEATPIAPTLLDALQRWDEVAPLLKARYDALNAGALPEARPFDPRACAAPLPRSPQWCDGSAFLNHGRLMEQAFNTPPIPEFDTVPVMYQGASDDFLGPHQDVPLPDEDHGIDFEGEFGVVVANVPMGVSPRDALGHIRLVVQLNDWSLRAFGPREMKTGFGFLQAKPSTSFAPVAVTPDEIGEHWHDGRVHLRLHVEWNERWFGHPHGGEMNFGFGDLIAHAARTRRLSAGTIVGSGTVSNVDRHAGSACIAERRVIEMIDEGKARTPFMQFGDRVRMTARDEAGGAPFGSIEQQVVRAPRGVEEIANEAANEAASEAASEAPRS</sequence>
<dbReference type="PANTHER" id="PTHR43211">
    <property type="entry name" value="FUMARYLACETOACETATE HYDROLASE"/>
    <property type="match status" value="1"/>
</dbReference>
<name>A0ABZ0WLX0_9BURK</name>
<evidence type="ECO:0000313" key="4">
    <source>
        <dbReference type="Proteomes" id="UP001325479"/>
    </source>
</evidence>
<feature type="domain" description="Fumarylacetoacetase-like C-terminal" evidence="1">
    <location>
        <begin position="81"/>
        <end position="322"/>
    </location>
</feature>
<dbReference type="EC" id="3.7.-.-" evidence="3"/>
<evidence type="ECO:0000313" key="3">
    <source>
        <dbReference type="EMBL" id="WQD78339.1"/>
    </source>
</evidence>
<reference evidence="3 4" key="1">
    <citation type="submission" date="2023-12" db="EMBL/GenBank/DDBJ databases">
        <title>Genome sequencing and assembly of bacterial species from a model synthetic community.</title>
        <authorList>
            <person name="Hogle S.L."/>
        </authorList>
    </citation>
    <scope>NUCLEOTIDE SEQUENCE [LARGE SCALE GENOMIC DNA]</scope>
    <source>
        <strain evidence="3 4">HAMBI 2494</strain>
    </source>
</reference>
<dbReference type="Pfam" id="PF18288">
    <property type="entry name" value="FAA_hydro_N_2"/>
    <property type="match status" value="1"/>
</dbReference>
<evidence type="ECO:0000259" key="1">
    <source>
        <dbReference type="Pfam" id="PF01557"/>
    </source>
</evidence>
<dbReference type="Proteomes" id="UP001325479">
    <property type="component" value="Chromosome"/>
</dbReference>
<dbReference type="GO" id="GO:0016787">
    <property type="term" value="F:hydrolase activity"/>
    <property type="evidence" value="ECO:0007669"/>
    <property type="project" value="UniProtKB-KW"/>
</dbReference>
<dbReference type="InterPro" id="IPR011234">
    <property type="entry name" value="Fumarylacetoacetase-like_C"/>
</dbReference>
<feature type="domain" description="Fumarylacetoacetase N-terminal" evidence="2">
    <location>
        <begin position="1"/>
        <end position="77"/>
    </location>
</feature>
<keyword evidence="3" id="KW-0378">Hydrolase</keyword>
<dbReference type="RefSeq" id="WP_114812345.1">
    <property type="nucleotide sequence ID" value="NZ_CP139965.1"/>
</dbReference>
<evidence type="ECO:0000259" key="2">
    <source>
        <dbReference type="Pfam" id="PF18288"/>
    </source>
</evidence>
<organism evidence="3 4">
    <name type="scientific">Paraburkholderia kururiensis</name>
    <dbReference type="NCBI Taxonomy" id="984307"/>
    <lineage>
        <taxon>Bacteria</taxon>
        <taxon>Pseudomonadati</taxon>
        <taxon>Pseudomonadota</taxon>
        <taxon>Betaproteobacteria</taxon>
        <taxon>Burkholderiales</taxon>
        <taxon>Burkholderiaceae</taxon>
        <taxon>Paraburkholderia</taxon>
    </lineage>
</organism>
<dbReference type="InterPro" id="IPR041072">
    <property type="entry name" value="FAA_hydro_N"/>
</dbReference>
<protein>
    <submittedName>
        <fullName evidence="3">Fumarylacetoacetate hydrolase family protein</fullName>
        <ecNumber evidence="3">3.7.-.-</ecNumber>
    </submittedName>
</protein>
<dbReference type="SUPFAM" id="SSF56529">
    <property type="entry name" value="FAH"/>
    <property type="match status" value="1"/>
</dbReference>
<dbReference type="Gene3D" id="3.90.850.10">
    <property type="entry name" value="Fumarylacetoacetase-like, C-terminal domain"/>
    <property type="match status" value="1"/>
</dbReference>
<dbReference type="Pfam" id="PF01557">
    <property type="entry name" value="FAA_hydrolase"/>
    <property type="match status" value="1"/>
</dbReference>
<dbReference type="InterPro" id="IPR036663">
    <property type="entry name" value="Fumarylacetoacetase_C_sf"/>
</dbReference>
<gene>
    <name evidence="3" type="ORF">U0042_01065</name>
</gene>
<dbReference type="EMBL" id="CP139965">
    <property type="protein sequence ID" value="WQD78339.1"/>
    <property type="molecule type" value="Genomic_DNA"/>
</dbReference>